<dbReference type="Pfam" id="PF04548">
    <property type="entry name" value="AIG1"/>
    <property type="match status" value="1"/>
</dbReference>
<dbReference type="SUPFAM" id="SSF52540">
    <property type="entry name" value="P-loop containing nucleoside triphosphate hydrolases"/>
    <property type="match status" value="1"/>
</dbReference>
<dbReference type="PANTHER" id="PTHR10903">
    <property type="entry name" value="GTPASE, IMAP FAMILY MEMBER-RELATED"/>
    <property type="match status" value="1"/>
</dbReference>
<dbReference type="OrthoDB" id="8954335at2759"/>
<dbReference type="PANTHER" id="PTHR10903:SF149">
    <property type="entry name" value="TRANSLOCASE OF CHLOROPLAST 33, CHLOROPLASTIC"/>
    <property type="match status" value="1"/>
</dbReference>
<keyword evidence="5" id="KW-1185">Reference proteome</keyword>
<feature type="domain" description="AIG1-type G" evidence="3">
    <location>
        <begin position="10"/>
        <end position="146"/>
    </location>
</feature>
<evidence type="ECO:0000256" key="2">
    <source>
        <dbReference type="ARBA" id="ARBA00023134"/>
    </source>
</evidence>
<evidence type="ECO:0000256" key="1">
    <source>
        <dbReference type="ARBA" id="ARBA00022741"/>
    </source>
</evidence>
<dbReference type="InterPro" id="IPR027417">
    <property type="entry name" value="P-loop_NTPase"/>
</dbReference>
<name>A0A9N9BVN4_9GLOM</name>
<keyword evidence="2" id="KW-0342">GTP-binding</keyword>
<comment type="caution">
    <text evidence="4">The sequence shown here is derived from an EMBL/GenBank/DDBJ whole genome shotgun (WGS) entry which is preliminary data.</text>
</comment>
<reference evidence="4" key="1">
    <citation type="submission" date="2021-06" db="EMBL/GenBank/DDBJ databases">
        <authorList>
            <person name="Kallberg Y."/>
            <person name="Tangrot J."/>
            <person name="Rosling A."/>
        </authorList>
    </citation>
    <scope>NUCLEOTIDE SEQUENCE</scope>
    <source>
        <strain evidence="4">UK204</strain>
    </source>
</reference>
<evidence type="ECO:0000259" key="3">
    <source>
        <dbReference type="Pfam" id="PF04548"/>
    </source>
</evidence>
<dbReference type="InterPro" id="IPR006703">
    <property type="entry name" value="G_AIG1"/>
</dbReference>
<dbReference type="EMBL" id="CAJVPQ010002051">
    <property type="protein sequence ID" value="CAG8581354.1"/>
    <property type="molecule type" value="Genomic_DNA"/>
</dbReference>
<accession>A0A9N9BVN4</accession>
<organism evidence="4 5">
    <name type="scientific">Funneliformis caledonium</name>
    <dbReference type="NCBI Taxonomy" id="1117310"/>
    <lineage>
        <taxon>Eukaryota</taxon>
        <taxon>Fungi</taxon>
        <taxon>Fungi incertae sedis</taxon>
        <taxon>Mucoromycota</taxon>
        <taxon>Glomeromycotina</taxon>
        <taxon>Glomeromycetes</taxon>
        <taxon>Glomerales</taxon>
        <taxon>Glomeraceae</taxon>
        <taxon>Funneliformis</taxon>
    </lineage>
</organism>
<keyword evidence="1" id="KW-0547">Nucleotide-binding</keyword>
<protein>
    <submittedName>
        <fullName evidence="4">13638_t:CDS:1</fullName>
    </submittedName>
</protein>
<gene>
    <name evidence="4" type="ORF">FCALED_LOCUS7612</name>
</gene>
<dbReference type="InterPro" id="IPR045058">
    <property type="entry name" value="GIMA/IAN/Toc"/>
</dbReference>
<evidence type="ECO:0000313" key="4">
    <source>
        <dbReference type="EMBL" id="CAG8581354.1"/>
    </source>
</evidence>
<dbReference type="Gene3D" id="3.40.50.300">
    <property type="entry name" value="P-loop containing nucleotide triphosphate hydrolases"/>
    <property type="match status" value="2"/>
</dbReference>
<evidence type="ECO:0000313" key="5">
    <source>
        <dbReference type="Proteomes" id="UP000789570"/>
    </source>
</evidence>
<sequence>MNKPISKPINIVLFGLTGQGKSSIANMLIQGDIYQKGNKFEINDGAVGATVTINFSSNDDFKVFDTIGVGETVFGRIPHKDAIKDIRNYFTICEEPLNYIAYVKMKGRFTEEDRNMFNLFKEIFEGSEKNFIIIITNSNQKWVEKNAETLKKNFGEDYPIIPETVLQVLSSFQSVENKVSKVIELIPIAGSAYHLISSGVYYKLGKTNVATERLVNGTIGAAMDIASVGALRAGVVAGKVAGKAAGKVVFKAMAKSAAKGAATIAATFAAKSVANESNVFEINDGAIGATITINFSKNDDFMVYDTIGIGETVSGSVPHKKAVKEIRNYFTTCQVPLNYNAHVKMKGRFTEEDRKMFNLFKEIFEGSEKNFIIIITNSDQKWDEKNAETLRKNFGEDYPIIPETVLQVLSSSQMTEDKVAKVIDFVPVAGSAYHLISSGVYYKLGKSNVAKERLINGTIGAAIDIACIGSLRAGVTAGKMVVKSLVKGAAQDTGKGAFKVIVKNAAKTAAKSVAQSSVKEFVRSDK</sequence>
<proteinExistence type="predicted"/>
<dbReference type="AlphaFoldDB" id="A0A9N9BVN4"/>
<dbReference type="GO" id="GO:0005525">
    <property type="term" value="F:GTP binding"/>
    <property type="evidence" value="ECO:0007669"/>
    <property type="project" value="UniProtKB-KW"/>
</dbReference>
<dbReference type="Proteomes" id="UP000789570">
    <property type="component" value="Unassembled WGS sequence"/>
</dbReference>